<dbReference type="AlphaFoldDB" id="A0A5B7X9S2"/>
<organism evidence="1 2">
    <name type="scientific">Antarcticibacterium flavum</name>
    <dbReference type="NCBI Taxonomy" id="2058175"/>
    <lineage>
        <taxon>Bacteria</taxon>
        <taxon>Pseudomonadati</taxon>
        <taxon>Bacteroidota</taxon>
        <taxon>Flavobacteriia</taxon>
        <taxon>Flavobacteriales</taxon>
        <taxon>Flavobacteriaceae</taxon>
        <taxon>Antarcticibacterium</taxon>
    </lineage>
</organism>
<reference evidence="1 2" key="1">
    <citation type="submission" date="2019-06" db="EMBL/GenBank/DDBJ databases">
        <title>Complete genome sequence of Antarcticibacterium flavum KCTC 52984T from an Antarctic marine sediment.</title>
        <authorList>
            <person name="Lee Y.M."/>
            <person name="Shin S.C."/>
        </authorList>
    </citation>
    <scope>NUCLEOTIDE SEQUENCE [LARGE SCALE GENOMIC DNA]</scope>
    <source>
        <strain evidence="1 2">KCTC 52984</strain>
    </source>
</reference>
<keyword evidence="2" id="KW-1185">Reference proteome</keyword>
<gene>
    <name evidence="1" type="ORF">FHG64_16305</name>
</gene>
<dbReference type="EMBL" id="CP040812">
    <property type="protein sequence ID" value="QCY71468.1"/>
    <property type="molecule type" value="Genomic_DNA"/>
</dbReference>
<dbReference type="Gene3D" id="3.50.4.10">
    <property type="entry name" value="Hepatocyte Growth Factor"/>
    <property type="match status" value="1"/>
</dbReference>
<dbReference type="KEGG" id="afla:FHG64_16305"/>
<proteinExistence type="predicted"/>
<evidence type="ECO:0000313" key="2">
    <source>
        <dbReference type="Proteomes" id="UP000309016"/>
    </source>
</evidence>
<name>A0A5B7X9S2_9FLAO</name>
<accession>A0A5B7X9S2</accession>
<protein>
    <submittedName>
        <fullName evidence="1">Uncharacterized protein</fullName>
    </submittedName>
</protein>
<sequence>MIFPSRARRNIKSKRKCWTACFNEKASNCRSFKYCKRSGWNKYTFYY</sequence>
<dbReference type="Proteomes" id="UP000309016">
    <property type="component" value="Chromosome"/>
</dbReference>
<evidence type="ECO:0000313" key="1">
    <source>
        <dbReference type="EMBL" id="QCY71468.1"/>
    </source>
</evidence>